<evidence type="ECO:0000256" key="7">
    <source>
        <dbReference type="ARBA" id="ARBA00019179"/>
    </source>
</evidence>
<dbReference type="HAMAP" id="MF_00052_B">
    <property type="entry name" value="RNase_HII_B"/>
    <property type="match status" value="1"/>
</dbReference>
<dbReference type="RefSeq" id="WP_200797864.1">
    <property type="nucleotide sequence ID" value="NZ_FQXJ01000004.1"/>
</dbReference>
<sequence>MEPLSQMNIREVQEALYRDPSPRMICACQNDSRQGVRRLAVQLVKYQQAQVLEQARIQQLLVEENKLWKQGYLLLAGVDEAGRGPLAGPVVAGACILPAKFDLPGLNDSKMLTESKREKLFIQIQKQAIDYAIGSAEPAEIDALNILQATKLAMKRSIEGLTIRPHYLLIDALNLPDVQLPQLPLIGGDHLSASIAAASILAKVTRDRLMVQLHSLYPEYTFSKNKGYGTSEHMQVLKRLGPCPLHRKSFAPVRQETSIS</sequence>
<evidence type="ECO:0000256" key="6">
    <source>
        <dbReference type="ARBA" id="ARBA00012180"/>
    </source>
</evidence>
<reference evidence="19" key="1">
    <citation type="submission" date="2016-11" db="EMBL/GenBank/DDBJ databases">
        <authorList>
            <person name="Varghese N."/>
            <person name="Submissions S."/>
        </authorList>
    </citation>
    <scope>NUCLEOTIDE SEQUENCE [LARGE SCALE GENOMIC DNA]</scope>
    <source>
        <strain evidence="19">DSM 15449</strain>
    </source>
</reference>
<evidence type="ECO:0000259" key="17">
    <source>
        <dbReference type="PROSITE" id="PS51975"/>
    </source>
</evidence>
<name>A0A1M5UAG8_9FIRM</name>
<dbReference type="Proteomes" id="UP000183954">
    <property type="component" value="Unassembled WGS sequence"/>
</dbReference>
<keyword evidence="19" id="KW-1185">Reference proteome</keyword>
<feature type="binding site" evidence="14 15">
    <location>
        <position position="80"/>
    </location>
    <ligand>
        <name>a divalent metal cation</name>
        <dbReference type="ChEBI" id="CHEBI:60240"/>
    </ligand>
</feature>
<dbReference type="AlphaFoldDB" id="A0A1M5UAG8"/>
<evidence type="ECO:0000256" key="12">
    <source>
        <dbReference type="ARBA" id="ARBA00022801"/>
    </source>
</evidence>
<organism evidence="18 19">
    <name type="scientific">Desulfosporosinus lacus DSM 15449</name>
    <dbReference type="NCBI Taxonomy" id="1121420"/>
    <lineage>
        <taxon>Bacteria</taxon>
        <taxon>Bacillati</taxon>
        <taxon>Bacillota</taxon>
        <taxon>Clostridia</taxon>
        <taxon>Eubacteriales</taxon>
        <taxon>Desulfitobacteriaceae</taxon>
        <taxon>Desulfosporosinus</taxon>
    </lineage>
</organism>
<dbReference type="InterPro" id="IPR001352">
    <property type="entry name" value="RNase_HII/HIII"/>
</dbReference>
<dbReference type="NCBIfam" id="NF000595">
    <property type="entry name" value="PRK00015.1-3"/>
    <property type="match status" value="1"/>
</dbReference>
<proteinExistence type="inferred from homology"/>
<keyword evidence="11 14" id="KW-0255">Endonuclease</keyword>
<dbReference type="EMBL" id="FQXJ01000004">
    <property type="protein sequence ID" value="SHH59994.1"/>
    <property type="molecule type" value="Genomic_DNA"/>
</dbReference>
<feature type="binding site" evidence="14 15">
    <location>
        <position position="79"/>
    </location>
    <ligand>
        <name>a divalent metal cation</name>
        <dbReference type="ChEBI" id="CHEBI:60240"/>
    </ligand>
</feature>
<dbReference type="InterPro" id="IPR012337">
    <property type="entry name" value="RNaseH-like_sf"/>
</dbReference>
<dbReference type="Pfam" id="PF01351">
    <property type="entry name" value="RNase_HII"/>
    <property type="match status" value="1"/>
</dbReference>
<comment type="similarity">
    <text evidence="5 14 16">Belongs to the RNase HII family.</text>
</comment>
<keyword evidence="12 14" id="KW-0378">Hydrolase</keyword>
<evidence type="ECO:0000256" key="2">
    <source>
        <dbReference type="ARBA" id="ARBA00001946"/>
    </source>
</evidence>
<evidence type="ECO:0000256" key="9">
    <source>
        <dbReference type="ARBA" id="ARBA00022722"/>
    </source>
</evidence>
<accession>A0A1M5UAG8</accession>
<evidence type="ECO:0000256" key="14">
    <source>
        <dbReference type="HAMAP-Rule" id="MF_00052"/>
    </source>
</evidence>
<dbReference type="GO" id="GO:0006298">
    <property type="term" value="P:mismatch repair"/>
    <property type="evidence" value="ECO:0007669"/>
    <property type="project" value="TreeGrafter"/>
</dbReference>
<evidence type="ECO:0000256" key="4">
    <source>
        <dbReference type="ARBA" id="ARBA00004496"/>
    </source>
</evidence>
<dbReference type="Gene3D" id="3.30.420.10">
    <property type="entry name" value="Ribonuclease H-like superfamily/Ribonuclease H"/>
    <property type="match status" value="1"/>
</dbReference>
<keyword evidence="13 14" id="KW-0464">Manganese</keyword>
<keyword evidence="10 14" id="KW-0479">Metal-binding</keyword>
<feature type="binding site" evidence="14 15">
    <location>
        <position position="171"/>
    </location>
    <ligand>
        <name>a divalent metal cation</name>
        <dbReference type="ChEBI" id="CHEBI:60240"/>
    </ligand>
</feature>
<evidence type="ECO:0000256" key="5">
    <source>
        <dbReference type="ARBA" id="ARBA00007383"/>
    </source>
</evidence>
<dbReference type="GO" id="GO:0043137">
    <property type="term" value="P:DNA replication, removal of RNA primer"/>
    <property type="evidence" value="ECO:0007669"/>
    <property type="project" value="TreeGrafter"/>
</dbReference>
<evidence type="ECO:0000256" key="1">
    <source>
        <dbReference type="ARBA" id="ARBA00000077"/>
    </source>
</evidence>
<evidence type="ECO:0000256" key="15">
    <source>
        <dbReference type="PROSITE-ProRule" id="PRU01319"/>
    </source>
</evidence>
<comment type="subcellular location">
    <subcellularLocation>
        <location evidence="4 14">Cytoplasm</location>
    </subcellularLocation>
</comment>
<dbReference type="GO" id="GO:0005737">
    <property type="term" value="C:cytoplasm"/>
    <property type="evidence" value="ECO:0007669"/>
    <property type="project" value="UniProtKB-SubCell"/>
</dbReference>
<comment type="catalytic activity">
    <reaction evidence="1 14 15 16">
        <text>Endonucleolytic cleavage to 5'-phosphomonoester.</text>
        <dbReference type="EC" id="3.1.26.4"/>
    </reaction>
</comment>
<evidence type="ECO:0000256" key="8">
    <source>
        <dbReference type="ARBA" id="ARBA00022490"/>
    </source>
</evidence>
<keyword evidence="9 14" id="KW-0540">Nuclease</keyword>
<evidence type="ECO:0000256" key="11">
    <source>
        <dbReference type="ARBA" id="ARBA00022759"/>
    </source>
</evidence>
<dbReference type="NCBIfam" id="NF000594">
    <property type="entry name" value="PRK00015.1-1"/>
    <property type="match status" value="1"/>
</dbReference>
<evidence type="ECO:0000256" key="10">
    <source>
        <dbReference type="ARBA" id="ARBA00022723"/>
    </source>
</evidence>
<protein>
    <recommendedName>
        <fullName evidence="7 14">Ribonuclease HII</fullName>
        <shortName evidence="14">RNase HII</shortName>
        <ecNumber evidence="6 14">3.1.26.4</ecNumber>
    </recommendedName>
</protein>
<dbReference type="EC" id="3.1.26.4" evidence="6 14"/>
<comment type="cofactor">
    <cofactor evidence="2">
        <name>Mg(2+)</name>
        <dbReference type="ChEBI" id="CHEBI:18420"/>
    </cofactor>
</comment>
<evidence type="ECO:0000256" key="13">
    <source>
        <dbReference type="ARBA" id="ARBA00023211"/>
    </source>
</evidence>
<dbReference type="GO" id="GO:0032299">
    <property type="term" value="C:ribonuclease H2 complex"/>
    <property type="evidence" value="ECO:0007669"/>
    <property type="project" value="TreeGrafter"/>
</dbReference>
<dbReference type="InterPro" id="IPR024567">
    <property type="entry name" value="RNase_HII/HIII_dom"/>
</dbReference>
<keyword evidence="8 14" id="KW-0963">Cytoplasm</keyword>
<dbReference type="GO" id="GO:0003723">
    <property type="term" value="F:RNA binding"/>
    <property type="evidence" value="ECO:0007669"/>
    <property type="project" value="UniProtKB-UniRule"/>
</dbReference>
<dbReference type="InterPro" id="IPR036397">
    <property type="entry name" value="RNaseH_sf"/>
</dbReference>
<evidence type="ECO:0000313" key="19">
    <source>
        <dbReference type="Proteomes" id="UP000183954"/>
    </source>
</evidence>
<dbReference type="SUPFAM" id="SSF53098">
    <property type="entry name" value="Ribonuclease H-like"/>
    <property type="match status" value="1"/>
</dbReference>
<feature type="domain" description="RNase H type-2" evidence="17">
    <location>
        <begin position="73"/>
        <end position="260"/>
    </location>
</feature>
<comment type="function">
    <text evidence="3 14 16">Endonuclease that specifically degrades the RNA of RNA-DNA hybrids.</text>
</comment>
<gene>
    <name evidence="14" type="primary">rnhB</name>
    <name evidence="18" type="ORF">SAMN02746098_00886</name>
</gene>
<dbReference type="PANTHER" id="PTHR10954:SF18">
    <property type="entry name" value="RIBONUCLEASE HII"/>
    <property type="match status" value="1"/>
</dbReference>
<dbReference type="PROSITE" id="PS51975">
    <property type="entry name" value="RNASE_H_2"/>
    <property type="match status" value="1"/>
</dbReference>
<evidence type="ECO:0000256" key="16">
    <source>
        <dbReference type="RuleBase" id="RU003515"/>
    </source>
</evidence>
<dbReference type="CDD" id="cd07182">
    <property type="entry name" value="RNase_HII_bacteria_HII_like"/>
    <property type="match status" value="1"/>
</dbReference>
<dbReference type="GO" id="GO:0030145">
    <property type="term" value="F:manganese ion binding"/>
    <property type="evidence" value="ECO:0007669"/>
    <property type="project" value="UniProtKB-UniRule"/>
</dbReference>
<dbReference type="STRING" id="1121420.SAMN02746098_00886"/>
<evidence type="ECO:0000256" key="3">
    <source>
        <dbReference type="ARBA" id="ARBA00004065"/>
    </source>
</evidence>
<dbReference type="PANTHER" id="PTHR10954">
    <property type="entry name" value="RIBONUCLEASE H2 SUBUNIT A"/>
    <property type="match status" value="1"/>
</dbReference>
<dbReference type="InterPro" id="IPR022898">
    <property type="entry name" value="RNase_HII"/>
</dbReference>
<comment type="cofactor">
    <cofactor evidence="14 15">
        <name>Mn(2+)</name>
        <dbReference type="ChEBI" id="CHEBI:29035"/>
    </cofactor>
    <cofactor evidence="14 15">
        <name>Mg(2+)</name>
        <dbReference type="ChEBI" id="CHEBI:18420"/>
    </cofactor>
    <text evidence="14 15">Manganese or magnesium. Binds 1 divalent metal ion per monomer in the absence of substrate. May bind a second metal ion after substrate binding.</text>
</comment>
<dbReference type="GO" id="GO:0004523">
    <property type="term" value="F:RNA-DNA hybrid ribonuclease activity"/>
    <property type="evidence" value="ECO:0007669"/>
    <property type="project" value="UniProtKB-UniRule"/>
</dbReference>
<evidence type="ECO:0000313" key="18">
    <source>
        <dbReference type="EMBL" id="SHH59994.1"/>
    </source>
</evidence>
<dbReference type="FunFam" id="3.30.420.10:FF:000006">
    <property type="entry name" value="Ribonuclease HII"/>
    <property type="match status" value="1"/>
</dbReference>